<dbReference type="InterPro" id="IPR049900">
    <property type="entry name" value="PKS_mFAS_DH"/>
</dbReference>
<dbReference type="InterPro" id="IPR032821">
    <property type="entry name" value="PKS_assoc"/>
</dbReference>
<dbReference type="InterPro" id="IPR016035">
    <property type="entry name" value="Acyl_Trfase/lysoPLipase"/>
</dbReference>
<dbReference type="InterPro" id="IPR001227">
    <property type="entry name" value="Ac_transferase_dom_sf"/>
</dbReference>
<dbReference type="SMART" id="SM00822">
    <property type="entry name" value="PKS_KR"/>
    <property type="match status" value="1"/>
</dbReference>
<dbReference type="CDD" id="cd08955">
    <property type="entry name" value="KR_2_FAS_SDR_x"/>
    <property type="match status" value="1"/>
</dbReference>
<dbReference type="InterPro" id="IPR020807">
    <property type="entry name" value="PKS_DH"/>
</dbReference>
<dbReference type="InterPro" id="IPR050091">
    <property type="entry name" value="PKS_NRPS_Biosynth_Enz"/>
</dbReference>
<dbReference type="InterPro" id="IPR020843">
    <property type="entry name" value="ER"/>
</dbReference>
<dbReference type="Pfam" id="PF08240">
    <property type="entry name" value="ADH_N"/>
    <property type="match status" value="1"/>
</dbReference>
<dbReference type="EMBL" id="SSMQ01000001">
    <property type="protein sequence ID" value="TKD13150.1"/>
    <property type="molecule type" value="Genomic_DNA"/>
</dbReference>
<comment type="function">
    <text evidence="5">Involved in production of the polyketide antibiotic thailandamide.</text>
</comment>
<evidence type="ECO:0000256" key="8">
    <source>
        <dbReference type="SAM" id="MobiDB-lite"/>
    </source>
</evidence>
<dbReference type="CDD" id="cd05195">
    <property type="entry name" value="enoyl_red"/>
    <property type="match status" value="1"/>
</dbReference>
<dbReference type="Gene3D" id="3.90.180.10">
    <property type="entry name" value="Medium-chain alcohol dehydrogenases, catalytic domain"/>
    <property type="match status" value="1"/>
</dbReference>
<dbReference type="PANTHER" id="PTHR43775">
    <property type="entry name" value="FATTY ACID SYNTHASE"/>
    <property type="match status" value="1"/>
</dbReference>
<dbReference type="PROSITE" id="PS00012">
    <property type="entry name" value="PHOSPHOPANTETHEINE"/>
    <property type="match status" value="2"/>
</dbReference>
<proteinExistence type="predicted"/>
<dbReference type="Gene3D" id="3.40.47.10">
    <property type="match status" value="1"/>
</dbReference>
<dbReference type="InterPro" id="IPR020841">
    <property type="entry name" value="PKS_Beta-ketoAc_synthase_dom"/>
</dbReference>
<feature type="region of interest" description="C-terminal hotdog fold" evidence="6">
    <location>
        <begin position="1574"/>
        <end position="1720"/>
    </location>
</feature>
<dbReference type="SUPFAM" id="SSF52151">
    <property type="entry name" value="FabD/lysophospholipase-like"/>
    <property type="match status" value="2"/>
</dbReference>
<dbReference type="PANTHER" id="PTHR43775:SF37">
    <property type="entry name" value="SI:DKEY-61P9.11"/>
    <property type="match status" value="1"/>
</dbReference>
<dbReference type="SUPFAM" id="SSF50129">
    <property type="entry name" value="GroES-like"/>
    <property type="match status" value="1"/>
</dbReference>
<feature type="region of interest" description="N-terminal hotdog fold" evidence="6">
    <location>
        <begin position="1432"/>
        <end position="1557"/>
    </location>
</feature>
<dbReference type="GO" id="GO:0006633">
    <property type="term" value="P:fatty acid biosynthetic process"/>
    <property type="evidence" value="ECO:0007669"/>
    <property type="project" value="InterPro"/>
</dbReference>
<evidence type="ECO:0000256" key="4">
    <source>
        <dbReference type="ARBA" id="ARBA00023268"/>
    </source>
</evidence>
<feature type="domain" description="Carrier" evidence="9">
    <location>
        <begin position="2596"/>
        <end position="2673"/>
    </location>
</feature>
<dbReference type="PROSITE" id="PS52004">
    <property type="entry name" value="KS3_2"/>
    <property type="match status" value="1"/>
</dbReference>
<dbReference type="SMART" id="SM00827">
    <property type="entry name" value="PKS_AT"/>
    <property type="match status" value="2"/>
</dbReference>
<evidence type="ECO:0000256" key="3">
    <source>
        <dbReference type="ARBA" id="ARBA00022679"/>
    </source>
</evidence>
<accession>A0A4U1JLZ3</accession>
<keyword evidence="13" id="KW-1185">Reference proteome</keyword>
<evidence type="ECO:0000256" key="1">
    <source>
        <dbReference type="ARBA" id="ARBA00022450"/>
    </source>
</evidence>
<keyword evidence="7" id="KW-0175">Coiled coil</keyword>
<evidence type="ECO:0000259" key="11">
    <source>
        <dbReference type="PROSITE" id="PS52019"/>
    </source>
</evidence>
<feature type="domain" description="PKS/mFAS DH" evidence="11">
    <location>
        <begin position="1432"/>
        <end position="1720"/>
    </location>
</feature>
<feature type="coiled-coil region" evidence="7">
    <location>
        <begin position="1189"/>
        <end position="1216"/>
    </location>
</feature>
<name>A0A4U1JLZ3_9BACT</name>
<protein>
    <submittedName>
        <fullName evidence="12">SDR family NAD(P)-dependent oxidoreductase</fullName>
    </submittedName>
</protein>
<dbReference type="InterPro" id="IPR011032">
    <property type="entry name" value="GroES-like_sf"/>
</dbReference>
<keyword evidence="4" id="KW-0511">Multifunctional enzyme</keyword>
<dbReference type="OrthoDB" id="5476655at2"/>
<dbReference type="InterPro" id="IPR049490">
    <property type="entry name" value="C883_1060-like_KR_N"/>
</dbReference>
<dbReference type="SMART" id="SM00823">
    <property type="entry name" value="PKS_PP"/>
    <property type="match status" value="2"/>
</dbReference>
<dbReference type="PROSITE" id="PS00606">
    <property type="entry name" value="KS3_1"/>
    <property type="match status" value="1"/>
</dbReference>
<evidence type="ECO:0000256" key="6">
    <source>
        <dbReference type="PROSITE-ProRule" id="PRU01363"/>
    </source>
</evidence>
<dbReference type="InterPro" id="IPR049551">
    <property type="entry name" value="PKS_DH_C"/>
</dbReference>
<dbReference type="GO" id="GO:0004312">
    <property type="term" value="F:fatty acid synthase activity"/>
    <property type="evidence" value="ECO:0007669"/>
    <property type="project" value="TreeGrafter"/>
</dbReference>
<dbReference type="SUPFAM" id="SSF55048">
    <property type="entry name" value="Probable ACP-binding domain of malonyl-CoA ACP transacylase"/>
    <property type="match status" value="2"/>
</dbReference>
<dbReference type="InterPro" id="IPR016036">
    <property type="entry name" value="Malonyl_transacylase_ACP-bd"/>
</dbReference>
<dbReference type="Pfam" id="PF00698">
    <property type="entry name" value="Acyl_transf_1"/>
    <property type="match status" value="2"/>
</dbReference>
<dbReference type="Pfam" id="PF21394">
    <property type="entry name" value="Beta-ketacyl_N"/>
    <property type="match status" value="1"/>
</dbReference>
<gene>
    <name evidence="12" type="ORF">E8A74_00935</name>
</gene>
<dbReference type="FunFam" id="3.40.47.10:FF:000019">
    <property type="entry name" value="Polyketide synthase type I"/>
    <property type="match status" value="1"/>
</dbReference>
<evidence type="ECO:0000256" key="2">
    <source>
        <dbReference type="ARBA" id="ARBA00022553"/>
    </source>
</evidence>
<dbReference type="Gene3D" id="3.10.129.110">
    <property type="entry name" value="Polyketide synthase dehydratase"/>
    <property type="match status" value="1"/>
</dbReference>
<dbReference type="Pfam" id="PF08659">
    <property type="entry name" value="KR"/>
    <property type="match status" value="1"/>
</dbReference>
<reference evidence="12 13" key="1">
    <citation type="submission" date="2019-04" db="EMBL/GenBank/DDBJ databases">
        <authorList>
            <person name="Li Y."/>
            <person name="Wang J."/>
        </authorList>
    </citation>
    <scope>NUCLEOTIDE SEQUENCE [LARGE SCALE GENOMIC DNA]</scope>
    <source>
        <strain evidence="12 13">DSM 14668</strain>
    </source>
</reference>
<sequence length="2739" mass="295222">MGGPQETRSGYASMTPPNAENLSAWLVSRLAELRGIDPRTIDPRERFHRYGLDSLGATKLIADLGKHLGRSLSPTLVWEHATPASLAKFLTTSTGSSVAPTLSARPPPMPPRTTSPENEPIAIVGMACRFPKAPDLDAFWRLLHDGIDAITEVPRDRWDAADLYDPDTAATGKLNTRWGGFLDHVDTFDPQFFGISPREAVQMDPQQRLALELSLEALEDAGIPPPTLKGSRTGVFVGALFLDHALLQDRAGRESITAHTSTGGASCIIANRISYAFGLQGPSMTVDTACSSSIVAIHLASQSLRSGETGIAIAGGVSLMLVPETTMGFTRLNAMSPDGRCRAFDARGNGYVRSEGAGLVILKRLSDALRDGDRIYAIVRGSAVNNDGASNGLTAPNPLAQQSMLRDACRAAGIAPADIQYVEAHGTGTPLGDPIEAGALGAVIGVEHPPDQPLCIGSVKTNVGHLEAAAGMAGLMKVALAMQHDALPPSLHYQSPNPNIDFPRLNLRVVAKVEPWPAPEGTLRRAGVSSFGYGGTNAHVILESMARSTASVALIEAGAPEAMGASIGLALESIRGEEVIAGRVLRGPPAGLGQRLAVVASTKSGLEARLVEARGGAEGRGIFRGAARGSRRVVWVFSGQGSQWAGMGRSLVLSEPSFRAALTRCDRVLGPLLGWSVLDEIMAGSTRVAADRLDVMWPVLFAFQVALAELLHDLGLEPGAVIGHSIGEVAAAHVAGVLSLEDAARVIAHQATLVQRSAGQGMMLLAGVGWDEAQSIAASSGGRITGAIAASPTSTVFSGEGGALATLAASFASRGVFARPVSTGAAVHGPQMAYLTDELPPLLTGLHPMSARVPVVSSLTGERIRGEDLDVRYWSRQLREPVLFANGIQRLLDDGLAVFLEIAPHPIVKHSIEECIRHVDKQATAAAVAALWRNEDEGRSIREAVGQLFVHGASVLDRSAETEATETGHVHLVPVSGQTESAMRDAARRLAHYINASNGIVLRDVCYTMSVRRAHHRTRGVVAARTRAEVLDGLRALAEGRDHPLARAGALPIGGRRGLVFVFPGQGSQWVGMGRSLFVQKPVFREAIEDCDVVIRREAGFSVIEELLADETRSQLGRIDVVQPMLFAIEVALAALWRAWGVEPDAVIGHSMGEIAAAHVAGVLSLEDAAKVICRRSKLLRRVAGLGAMALVELAMDEAERALVGYEDRLSVAVSNGPRSTVISGEPAALEEIVAKLEGSGVFCRRVKVDVASHSPQMDVLKQDLSAALAELRPRPASVAMRSTVTGELVTGVELDGSYWVKNLRAPVLFGRAVAKSAEEGQTLFVEISPHPILLHSIEETLRMLSKEGAAIASLRRNEDERHCLVDALGALHVKGHELTWGRLFPRGGRCISLPTYPWQRDRYWLPDEVKSRMPSSRPWLAHATSHDPAAHPLLGSQVHLSVEPTLHFWEQSLSTTALPYLAHHRVQNDPIFPGAGYVEMALAAVVEVHGKVSVALEEVTFDRMLPVGKDPDRRVQCVLVDEEPGRASFQVSSREAGAKTWTRHAAGKVRTGVGAPGARISRERPRVLQARCPTVVNAEAFYRRMEEGGLFYGRSFRGLEQMWLGSEEGLARVFLPADVAVNADQYQVHPALLDACFQTLVQVHVASETEPLGTYVLSGVDKIRLHRSLGQEVWVHAQLHPSDDKVNPAGDVFVIDADGRVQAEVQGLRIKRLESGKSAPANVLDDSVYTIEWRKKDLDGESVRIKSSGNPGAWLFFVDEGGTAASMAFLLLARGETCVRVRVGSRFVRLEAGLFEIDPTNPEHYQRVLREAFGREVHCRGILHLFALDATPWERTTNDTIERDVANACLSALYLVQAVLRQGWRDMPRLWLVTRGAQAVLSNGTPLSVAQSTLWGLGRTIALEHPELECTRIDVDPSRSADEASVLLREISVRDREDQIAYRKEGRYVARLVHSSFDAVGVVKANVPPERANGRPFRLESLEVGVLDQLMLREAPRRPPGPGEVEIEVEAAGLNYVDVMKAMAAYPGTAGDVATLGLECAGRIVALGEGVENLSVGQEVVAYAPGAFASHVTTLAAFVAPKPAKISFAEAASIPVVFTTVYYALNRLARLGHDERVLVHTATGGTGLAAIQIARVLKAEVFATAGSEEKRKYLRSIGIEHVMDSRTLSFVSEVMESTSGQGVDVVLNTLTGDARTRSLELLAPYGRFVELSKRDIYENKQLAITPLRRSVSFASVDLPGMSVERPSLLGSLLNEVMQLFEMGIFQPLPVKVFPASEANAAFKLMSEAKHIGKVVLVMNEPTAAILPVEEPRPRIRPDVSYLITGGFGGLGLSLAQWMVDQGARHLALVSRRAPAPAAREAIRAMEKAGAQVLVVEADVAREDQVAVMLAQIDRALPPLRGVVHAAGVLDDRTLLELDEERFQRVLEPKVAGGFNLHARTRDHQLDFFVLYSSAASLLGAPGQGNYAAANAFLDALAHARRRSGLPATSIHWGPFSDVGLAAAQGNRGQRLSYRGIESLTPQQGLLAFARLLERSPAEVGVLRLAVHQWLEFYPQLAGSPFWSELQRDPKTTTDRPAPSSRVSFKGLLERRPPAERLPVLEKHILEHVGQVLRLDVGRIDRLASFTSLGMDSLLSLELRNRLESSLGVRLSATLLFTYPNPASLADHLLDRMSLSPGRRPGDTAPPSMAAPRAERSSALPARPSDPIRVQSPRHITQSEAEILLELEEELARSEDYLS</sequence>
<feature type="domain" description="Ketosynthase family 3 (KS3)" evidence="10">
    <location>
        <begin position="118"/>
        <end position="544"/>
    </location>
</feature>
<dbReference type="FunFam" id="3.40.50.720:FF:000209">
    <property type="entry name" value="Polyketide synthase Pks12"/>
    <property type="match status" value="1"/>
</dbReference>
<dbReference type="Gene3D" id="3.40.50.720">
    <property type="entry name" value="NAD(P)-binding Rossmann-like Domain"/>
    <property type="match status" value="3"/>
</dbReference>
<dbReference type="SUPFAM" id="SSF53901">
    <property type="entry name" value="Thiolase-like"/>
    <property type="match status" value="1"/>
</dbReference>
<dbReference type="InterPro" id="IPR016039">
    <property type="entry name" value="Thiolase-like"/>
</dbReference>
<dbReference type="Proteomes" id="UP000309215">
    <property type="component" value="Unassembled WGS sequence"/>
</dbReference>
<dbReference type="Pfam" id="PF16197">
    <property type="entry name" value="KAsynt_C_assoc"/>
    <property type="match status" value="1"/>
</dbReference>
<dbReference type="Pfam" id="PF13602">
    <property type="entry name" value="ADH_zinc_N_2"/>
    <property type="match status" value="1"/>
</dbReference>
<dbReference type="SMART" id="SM00825">
    <property type="entry name" value="PKS_KS"/>
    <property type="match status" value="1"/>
</dbReference>
<dbReference type="Pfam" id="PF00550">
    <property type="entry name" value="PP-binding"/>
    <property type="match status" value="2"/>
</dbReference>
<dbReference type="SUPFAM" id="SSF47336">
    <property type="entry name" value="ACP-like"/>
    <property type="match status" value="2"/>
</dbReference>
<feature type="region of interest" description="Disordered" evidence="8">
    <location>
        <begin position="96"/>
        <end position="118"/>
    </location>
</feature>
<dbReference type="InterPro" id="IPR014031">
    <property type="entry name" value="Ketoacyl_synth_C"/>
</dbReference>
<dbReference type="Pfam" id="PF22621">
    <property type="entry name" value="CurL-like_PKS_C"/>
    <property type="match status" value="1"/>
</dbReference>
<dbReference type="InterPro" id="IPR013968">
    <property type="entry name" value="PKS_KR"/>
</dbReference>
<dbReference type="CDD" id="cd00833">
    <property type="entry name" value="PKS"/>
    <property type="match status" value="1"/>
</dbReference>
<dbReference type="InterPro" id="IPR020806">
    <property type="entry name" value="PKS_PP-bd"/>
</dbReference>
<dbReference type="InterPro" id="IPR018201">
    <property type="entry name" value="Ketoacyl_synth_AS"/>
</dbReference>
<dbReference type="Gene3D" id="3.30.70.3290">
    <property type="match status" value="2"/>
</dbReference>
<dbReference type="PROSITE" id="PS52019">
    <property type="entry name" value="PKS_MFAS_DH"/>
    <property type="match status" value="1"/>
</dbReference>
<dbReference type="Pfam" id="PF14765">
    <property type="entry name" value="PS-DH"/>
    <property type="match status" value="1"/>
</dbReference>
<dbReference type="Pfam" id="PF02801">
    <property type="entry name" value="Ketoacyl-synt_C"/>
    <property type="match status" value="1"/>
</dbReference>
<evidence type="ECO:0000259" key="10">
    <source>
        <dbReference type="PROSITE" id="PS52004"/>
    </source>
</evidence>
<keyword evidence="2" id="KW-0597">Phosphoprotein</keyword>
<keyword evidence="3" id="KW-0808">Transferase</keyword>
<feature type="active site" description="Proton acceptor; for dehydratase activity" evidence="6">
    <location>
        <position position="1465"/>
    </location>
</feature>
<dbReference type="GO" id="GO:0005737">
    <property type="term" value="C:cytoplasm"/>
    <property type="evidence" value="ECO:0007669"/>
    <property type="project" value="TreeGrafter"/>
</dbReference>
<dbReference type="GO" id="GO:0016491">
    <property type="term" value="F:oxidoreductase activity"/>
    <property type="evidence" value="ECO:0007669"/>
    <property type="project" value="InterPro"/>
</dbReference>
<dbReference type="InterPro" id="IPR009081">
    <property type="entry name" value="PP-bd_ACP"/>
</dbReference>
<evidence type="ECO:0000256" key="7">
    <source>
        <dbReference type="SAM" id="Coils"/>
    </source>
</evidence>
<comment type="caution">
    <text evidence="12">The sequence shown here is derived from an EMBL/GenBank/DDBJ whole genome shotgun (WGS) entry which is preliminary data.</text>
</comment>
<dbReference type="FunFam" id="3.40.366.10:FF:000002">
    <property type="entry name" value="Probable polyketide synthase 2"/>
    <property type="match status" value="1"/>
</dbReference>
<evidence type="ECO:0000259" key="9">
    <source>
        <dbReference type="PROSITE" id="PS50075"/>
    </source>
</evidence>
<dbReference type="InterPro" id="IPR014030">
    <property type="entry name" value="Ketoacyl_synth_N"/>
</dbReference>
<evidence type="ECO:0000256" key="5">
    <source>
        <dbReference type="ARBA" id="ARBA00054155"/>
    </source>
</evidence>
<evidence type="ECO:0000313" key="13">
    <source>
        <dbReference type="Proteomes" id="UP000309215"/>
    </source>
</evidence>
<dbReference type="InterPro" id="IPR057326">
    <property type="entry name" value="KR_dom"/>
</dbReference>
<dbReference type="GO" id="GO:0004315">
    <property type="term" value="F:3-oxoacyl-[acyl-carrier-protein] synthase activity"/>
    <property type="evidence" value="ECO:0007669"/>
    <property type="project" value="InterPro"/>
</dbReference>
<dbReference type="InterPro" id="IPR006162">
    <property type="entry name" value="Ppantetheine_attach_site"/>
</dbReference>
<dbReference type="Pfam" id="PF00109">
    <property type="entry name" value="ketoacyl-synt"/>
    <property type="match status" value="1"/>
</dbReference>
<dbReference type="Pfam" id="PF21089">
    <property type="entry name" value="PKS_DH_N"/>
    <property type="match status" value="1"/>
</dbReference>
<dbReference type="Gene3D" id="3.40.366.10">
    <property type="entry name" value="Malonyl-Coenzyme A Acyl Carrier Protein, domain 2"/>
    <property type="match status" value="2"/>
</dbReference>
<evidence type="ECO:0000313" key="12">
    <source>
        <dbReference type="EMBL" id="TKD13150.1"/>
    </source>
</evidence>
<feature type="region of interest" description="Disordered" evidence="8">
    <location>
        <begin position="2674"/>
        <end position="2715"/>
    </location>
</feature>
<dbReference type="Gene3D" id="1.10.1200.10">
    <property type="entry name" value="ACP-like"/>
    <property type="match status" value="2"/>
</dbReference>
<dbReference type="SUPFAM" id="SSF51735">
    <property type="entry name" value="NAD(P)-binding Rossmann-fold domains"/>
    <property type="match status" value="3"/>
</dbReference>
<feature type="active site" description="Proton donor; for dehydratase activity" evidence="6">
    <location>
        <position position="1635"/>
    </location>
</feature>
<dbReference type="InterPro" id="IPR014043">
    <property type="entry name" value="Acyl_transferase_dom"/>
</dbReference>
<dbReference type="SMART" id="SM00826">
    <property type="entry name" value="PKS_DH"/>
    <property type="match status" value="1"/>
</dbReference>
<dbReference type="InterPro" id="IPR042104">
    <property type="entry name" value="PKS_dehydratase_sf"/>
</dbReference>
<dbReference type="SMART" id="SM01294">
    <property type="entry name" value="PKS_PP_betabranch"/>
    <property type="match status" value="2"/>
</dbReference>
<organism evidence="12 13">
    <name type="scientific">Polyangium fumosum</name>
    <dbReference type="NCBI Taxonomy" id="889272"/>
    <lineage>
        <taxon>Bacteria</taxon>
        <taxon>Pseudomonadati</taxon>
        <taxon>Myxococcota</taxon>
        <taxon>Polyangia</taxon>
        <taxon>Polyangiales</taxon>
        <taxon>Polyangiaceae</taxon>
        <taxon>Polyangium</taxon>
    </lineage>
</organism>
<dbReference type="InterPro" id="IPR049552">
    <property type="entry name" value="PKS_DH_N"/>
</dbReference>
<dbReference type="GO" id="GO:0071770">
    <property type="term" value="P:DIM/DIP cell wall layer assembly"/>
    <property type="evidence" value="ECO:0007669"/>
    <property type="project" value="TreeGrafter"/>
</dbReference>
<dbReference type="InterPro" id="IPR013154">
    <property type="entry name" value="ADH-like_N"/>
</dbReference>
<feature type="domain" description="Carrier" evidence="9">
    <location>
        <begin position="17"/>
        <end position="94"/>
    </location>
</feature>
<dbReference type="PROSITE" id="PS50075">
    <property type="entry name" value="CARRIER"/>
    <property type="match status" value="2"/>
</dbReference>
<dbReference type="SMART" id="SM00829">
    <property type="entry name" value="PKS_ER"/>
    <property type="match status" value="1"/>
</dbReference>
<dbReference type="InterPro" id="IPR036291">
    <property type="entry name" value="NAD(P)-bd_dom_sf"/>
</dbReference>
<dbReference type="GO" id="GO:0005886">
    <property type="term" value="C:plasma membrane"/>
    <property type="evidence" value="ECO:0007669"/>
    <property type="project" value="TreeGrafter"/>
</dbReference>
<keyword evidence="1" id="KW-0596">Phosphopantetheine</keyword>
<dbReference type="GO" id="GO:0031177">
    <property type="term" value="F:phosphopantetheine binding"/>
    <property type="evidence" value="ECO:0007669"/>
    <property type="project" value="InterPro"/>
</dbReference>
<dbReference type="InterPro" id="IPR036736">
    <property type="entry name" value="ACP-like_sf"/>
</dbReference>